<evidence type="ECO:0000256" key="6">
    <source>
        <dbReference type="ARBA" id="ARBA00023008"/>
    </source>
</evidence>
<dbReference type="GO" id="GO:0004503">
    <property type="term" value="F:tyrosinase activity"/>
    <property type="evidence" value="ECO:0007669"/>
    <property type="project" value="UniProtKB-EC"/>
</dbReference>
<keyword evidence="7" id="KW-0503">Monooxygenase</keyword>
<evidence type="ECO:0000256" key="9">
    <source>
        <dbReference type="ARBA" id="ARBA00048233"/>
    </source>
</evidence>
<dbReference type="InterPro" id="IPR008922">
    <property type="entry name" value="Di-copper_centre_dom_sf"/>
</dbReference>
<dbReference type="InterPro" id="IPR041640">
    <property type="entry name" value="Tyrosinase_C"/>
</dbReference>
<evidence type="ECO:0000259" key="11">
    <source>
        <dbReference type="PROSITE" id="PS00497"/>
    </source>
</evidence>
<dbReference type="EMBL" id="BPQB01000015">
    <property type="protein sequence ID" value="GJE90071.1"/>
    <property type="molecule type" value="Genomic_DNA"/>
</dbReference>
<evidence type="ECO:0000256" key="3">
    <source>
        <dbReference type="ARBA" id="ARBA00011906"/>
    </source>
</evidence>
<keyword evidence="4" id="KW-0479">Metal-binding</keyword>
<keyword evidence="6" id="KW-0186">Copper</keyword>
<dbReference type="PANTHER" id="PTHR11474">
    <property type="entry name" value="TYROSINASE FAMILY MEMBER"/>
    <property type="match status" value="1"/>
</dbReference>
<evidence type="ECO:0000313" key="14">
    <source>
        <dbReference type="Proteomes" id="UP000703269"/>
    </source>
</evidence>
<protein>
    <recommendedName>
        <fullName evidence="3">tyrosinase</fullName>
        <ecNumber evidence="3">1.14.18.1</ecNumber>
    </recommendedName>
</protein>
<keyword evidence="8" id="KW-0470">Melanin biosynthesis</keyword>
<accession>A0A9P3LC23</accession>
<comment type="catalytic activity">
    <reaction evidence="9">
        <text>2 L-dopa + O2 = 2 L-dopaquinone + 2 H2O</text>
        <dbReference type="Rhea" id="RHEA:34287"/>
        <dbReference type="ChEBI" id="CHEBI:15377"/>
        <dbReference type="ChEBI" id="CHEBI:15379"/>
        <dbReference type="ChEBI" id="CHEBI:57504"/>
        <dbReference type="ChEBI" id="CHEBI:57924"/>
        <dbReference type="EC" id="1.14.18.1"/>
    </reaction>
</comment>
<dbReference type="AlphaFoldDB" id="A0A9P3LC23"/>
<dbReference type="Pfam" id="PF00264">
    <property type="entry name" value="Tyrosinase"/>
    <property type="match status" value="1"/>
</dbReference>
<comment type="cofactor">
    <cofactor evidence="1">
        <name>Cu(2+)</name>
        <dbReference type="ChEBI" id="CHEBI:29036"/>
    </cofactor>
</comment>
<evidence type="ECO:0000313" key="13">
    <source>
        <dbReference type="EMBL" id="GJE90071.1"/>
    </source>
</evidence>
<dbReference type="Pfam" id="PF18132">
    <property type="entry name" value="Tyrosinase_C"/>
    <property type="match status" value="1"/>
</dbReference>
<evidence type="ECO:0000256" key="4">
    <source>
        <dbReference type="ARBA" id="ARBA00022723"/>
    </source>
</evidence>
<evidence type="ECO:0000256" key="7">
    <source>
        <dbReference type="ARBA" id="ARBA00023033"/>
    </source>
</evidence>
<dbReference type="GO" id="GO:0046872">
    <property type="term" value="F:metal ion binding"/>
    <property type="evidence" value="ECO:0007669"/>
    <property type="project" value="UniProtKB-KW"/>
</dbReference>
<comment type="caution">
    <text evidence="13">The sequence shown here is derived from an EMBL/GenBank/DDBJ whole genome shotgun (WGS) entry which is preliminary data.</text>
</comment>
<dbReference type="EC" id="1.14.18.1" evidence="3"/>
<evidence type="ECO:0000256" key="10">
    <source>
        <dbReference type="ARBA" id="ARBA00048881"/>
    </source>
</evidence>
<dbReference type="InterPro" id="IPR002227">
    <property type="entry name" value="Tyrosinase_Cu-bd"/>
</dbReference>
<comment type="catalytic activity">
    <reaction evidence="10">
        <text>L-tyrosine + O2 = L-dopaquinone + H2O</text>
        <dbReference type="Rhea" id="RHEA:18117"/>
        <dbReference type="ChEBI" id="CHEBI:15377"/>
        <dbReference type="ChEBI" id="CHEBI:15379"/>
        <dbReference type="ChEBI" id="CHEBI:57924"/>
        <dbReference type="ChEBI" id="CHEBI:58315"/>
        <dbReference type="EC" id="1.14.18.1"/>
    </reaction>
</comment>
<evidence type="ECO:0000256" key="5">
    <source>
        <dbReference type="ARBA" id="ARBA00023002"/>
    </source>
</evidence>
<evidence type="ECO:0000256" key="1">
    <source>
        <dbReference type="ARBA" id="ARBA00001973"/>
    </source>
</evidence>
<dbReference type="PROSITE" id="PS00498">
    <property type="entry name" value="TYROSINASE_2"/>
    <property type="match status" value="1"/>
</dbReference>
<keyword evidence="5" id="KW-0560">Oxidoreductase</keyword>
<proteinExistence type="inferred from homology"/>
<dbReference type="SUPFAM" id="SSF48056">
    <property type="entry name" value="Di-copper centre-containing domain"/>
    <property type="match status" value="1"/>
</dbReference>
<keyword evidence="14" id="KW-1185">Reference proteome</keyword>
<dbReference type="Proteomes" id="UP000703269">
    <property type="component" value="Unassembled WGS sequence"/>
</dbReference>
<sequence>MSLENLYPVTGRKGTGVHDRLEIEDLQTEQPKQFTLFILAFLALQGRGKAFEGLNIPPAARFTEIAGIHGLPFTEWIGDRTKNDSDFNRKDPKDSQPVPSRFGGYCNHGSVVFPTWHRPYVMAIEQAIGDIAVDLAKHITADYAKEAADWAEAAQALRFPFWDWAAGKASKDGVPRVLTDDKVSISMPGGGKEDVDNPLAFFPFKTVPEGFQDEVLDPANPEVKAYFAQWKRTFRYAGSTPNPTGSGIAELNAQFKKKAESIRRSVGRLFTFDDDGKPPLVWDEFSNHTTESLRRMDYYNVASLEGIHDSIHDLIGGNGHMASPDYAGFDPIFYLHHCNVDRILALWEYVYPEYFMGDGYSHGENKYPFTQSRGTYNLVYNAKLVADTALAPFRTDSEDAKYWTSTGAHFLDGKYYSYPEVAGVKVGKDIDNEQRIRARKALQKHYGALDGMPLIDTEGGKIKKSLFSVPAGSVPDGYTVVHDYRNFVIVVQTNEFAFNGPYAIDVYYDPVAKAHNRFQTKDSVYIGTVAVFARPDHSECKGCSLRRDAGSSVRGVVDIPLSIVAQMLESDKIDGSKASDDDVAAALKSHLHGVIVDHSGKKIGGAVDGPLAEKDALSKAIAPELTLVSSAAAFSDGEQGAGTLKWFDWKNHGRVFEGGHRAWKSL</sequence>
<name>A0A9P3LC23_9APHY</name>
<dbReference type="Gene3D" id="2.60.310.20">
    <property type="match status" value="1"/>
</dbReference>
<dbReference type="OrthoDB" id="6132182at2759"/>
<comment type="similarity">
    <text evidence="2">Belongs to the tyrosinase family.</text>
</comment>
<evidence type="ECO:0000259" key="12">
    <source>
        <dbReference type="PROSITE" id="PS00498"/>
    </source>
</evidence>
<evidence type="ECO:0000256" key="2">
    <source>
        <dbReference type="ARBA" id="ARBA00009928"/>
    </source>
</evidence>
<dbReference type="InterPro" id="IPR050316">
    <property type="entry name" value="Tyrosinase/Hemocyanin"/>
</dbReference>
<gene>
    <name evidence="13" type="ORF">PsYK624_061940</name>
</gene>
<feature type="domain" description="Tyrosinase copper-binding" evidence="11">
    <location>
        <begin position="108"/>
        <end position="125"/>
    </location>
</feature>
<dbReference type="GO" id="GO:0042438">
    <property type="term" value="P:melanin biosynthetic process"/>
    <property type="evidence" value="ECO:0007669"/>
    <property type="project" value="UniProtKB-KW"/>
</dbReference>
<dbReference type="Gene3D" id="1.10.1280.10">
    <property type="entry name" value="Di-copper center containing domain from catechol oxidase"/>
    <property type="match status" value="1"/>
</dbReference>
<feature type="domain" description="Tyrosinase copper-binding" evidence="12">
    <location>
        <begin position="330"/>
        <end position="341"/>
    </location>
</feature>
<organism evidence="13 14">
    <name type="scientific">Phanerochaete sordida</name>
    <dbReference type="NCBI Taxonomy" id="48140"/>
    <lineage>
        <taxon>Eukaryota</taxon>
        <taxon>Fungi</taxon>
        <taxon>Dikarya</taxon>
        <taxon>Basidiomycota</taxon>
        <taxon>Agaricomycotina</taxon>
        <taxon>Agaricomycetes</taxon>
        <taxon>Polyporales</taxon>
        <taxon>Phanerochaetaceae</taxon>
        <taxon>Phanerochaete</taxon>
    </lineage>
</organism>
<dbReference type="PANTHER" id="PTHR11474:SF76">
    <property type="entry name" value="SHKT DOMAIN-CONTAINING PROTEIN"/>
    <property type="match status" value="1"/>
</dbReference>
<dbReference type="PROSITE" id="PS00497">
    <property type="entry name" value="TYROSINASE_1"/>
    <property type="match status" value="1"/>
</dbReference>
<reference evidence="13 14" key="1">
    <citation type="submission" date="2021-08" db="EMBL/GenBank/DDBJ databases">
        <title>Draft Genome Sequence of Phanerochaete sordida strain YK-624.</title>
        <authorList>
            <person name="Mori T."/>
            <person name="Dohra H."/>
            <person name="Suzuki T."/>
            <person name="Kawagishi H."/>
            <person name="Hirai H."/>
        </authorList>
    </citation>
    <scope>NUCLEOTIDE SEQUENCE [LARGE SCALE GENOMIC DNA]</scope>
    <source>
        <strain evidence="13 14">YK-624</strain>
    </source>
</reference>
<evidence type="ECO:0000256" key="8">
    <source>
        <dbReference type="ARBA" id="ARBA00023101"/>
    </source>
</evidence>
<dbReference type="PRINTS" id="PR00092">
    <property type="entry name" value="TYROSINASE"/>
</dbReference>